<dbReference type="KEGG" id="gfm:Enr17x_05030"/>
<organism evidence="1 2">
    <name type="scientific">Gimesia fumaroli</name>
    <dbReference type="NCBI Taxonomy" id="2527976"/>
    <lineage>
        <taxon>Bacteria</taxon>
        <taxon>Pseudomonadati</taxon>
        <taxon>Planctomycetota</taxon>
        <taxon>Planctomycetia</taxon>
        <taxon>Planctomycetales</taxon>
        <taxon>Planctomycetaceae</taxon>
        <taxon>Gimesia</taxon>
    </lineage>
</organism>
<evidence type="ECO:0000313" key="1">
    <source>
        <dbReference type="EMBL" id="QDV48491.1"/>
    </source>
</evidence>
<sequence length="282" mass="31243">MQNTIHVKVYFVGRLRSDTLSLCSRDPVSLYNATRYAAFLASKGQGAWGKSNWVEICQPYNTKHLLLHSWDEEKSQLIDLINSEKPNLVLIGTMTICFPGAIECAKLAKKILGKNVTVVLGGKHINETVYINSLNEVSILKNAPINLQKEKVIPDVFDLFVSGEAEHLIVRLGELIMTDSNPENVKKRIADTSISEIDTPGEWIISTIIEDEIVSQVGNTKLKNDEVPSAISVFGTKSDGFDVFPGTVTGQLFSHYSMGCVYKCSFCSESSWHAPLNLIHLL</sequence>
<dbReference type="Gene3D" id="3.40.50.280">
    <property type="entry name" value="Cobalamin-binding domain"/>
    <property type="match status" value="1"/>
</dbReference>
<dbReference type="EMBL" id="CP037452">
    <property type="protein sequence ID" value="QDV48491.1"/>
    <property type="molecule type" value="Genomic_DNA"/>
</dbReference>
<evidence type="ECO:0000313" key="2">
    <source>
        <dbReference type="Proteomes" id="UP000318313"/>
    </source>
</evidence>
<protein>
    <recommendedName>
        <fullName evidence="3">B12-binding domain-containing protein</fullName>
    </recommendedName>
</protein>
<keyword evidence="2" id="KW-1185">Reference proteome</keyword>
<dbReference type="Proteomes" id="UP000318313">
    <property type="component" value="Chromosome"/>
</dbReference>
<reference evidence="1 2" key="1">
    <citation type="submission" date="2019-03" db="EMBL/GenBank/DDBJ databases">
        <title>Deep-cultivation of Planctomycetes and their phenomic and genomic characterization uncovers novel biology.</title>
        <authorList>
            <person name="Wiegand S."/>
            <person name="Jogler M."/>
            <person name="Boedeker C."/>
            <person name="Pinto D."/>
            <person name="Vollmers J."/>
            <person name="Rivas-Marin E."/>
            <person name="Kohn T."/>
            <person name="Peeters S.H."/>
            <person name="Heuer A."/>
            <person name="Rast P."/>
            <person name="Oberbeckmann S."/>
            <person name="Bunk B."/>
            <person name="Jeske O."/>
            <person name="Meyerdierks A."/>
            <person name="Storesund J.E."/>
            <person name="Kallscheuer N."/>
            <person name="Luecker S."/>
            <person name="Lage O.M."/>
            <person name="Pohl T."/>
            <person name="Merkel B.J."/>
            <person name="Hornburger P."/>
            <person name="Mueller R.-W."/>
            <person name="Bruemmer F."/>
            <person name="Labrenz M."/>
            <person name="Spormann A.M."/>
            <person name="Op den Camp H."/>
            <person name="Overmann J."/>
            <person name="Amann R."/>
            <person name="Jetten M.S.M."/>
            <person name="Mascher T."/>
            <person name="Medema M.H."/>
            <person name="Devos D.P."/>
            <person name="Kaster A.-K."/>
            <person name="Ovreas L."/>
            <person name="Rohde M."/>
            <person name="Galperin M.Y."/>
            <person name="Jogler C."/>
        </authorList>
    </citation>
    <scope>NUCLEOTIDE SEQUENCE [LARGE SCALE GENOMIC DNA]</scope>
    <source>
        <strain evidence="1 2">Enr17</strain>
    </source>
</reference>
<dbReference type="AlphaFoldDB" id="A0A518I5V7"/>
<name>A0A518I5V7_9PLAN</name>
<accession>A0A518I5V7</accession>
<proteinExistence type="predicted"/>
<evidence type="ECO:0008006" key="3">
    <source>
        <dbReference type="Google" id="ProtNLM"/>
    </source>
</evidence>
<gene>
    <name evidence="1" type="ORF">Enr17x_05030</name>
</gene>